<evidence type="ECO:0000313" key="2">
    <source>
        <dbReference type="Proteomes" id="UP001597460"/>
    </source>
</evidence>
<organism evidence="1 2">
    <name type="scientific">Gracilimonas halophila</name>
    <dbReference type="NCBI Taxonomy" id="1834464"/>
    <lineage>
        <taxon>Bacteria</taxon>
        <taxon>Pseudomonadati</taxon>
        <taxon>Balneolota</taxon>
        <taxon>Balneolia</taxon>
        <taxon>Balneolales</taxon>
        <taxon>Balneolaceae</taxon>
        <taxon>Gracilimonas</taxon>
    </lineage>
</organism>
<reference evidence="2" key="1">
    <citation type="journal article" date="2019" name="Int. J. Syst. Evol. Microbiol.">
        <title>The Global Catalogue of Microorganisms (GCM) 10K type strain sequencing project: providing services to taxonomists for standard genome sequencing and annotation.</title>
        <authorList>
            <consortium name="The Broad Institute Genomics Platform"/>
            <consortium name="The Broad Institute Genome Sequencing Center for Infectious Disease"/>
            <person name="Wu L."/>
            <person name="Ma J."/>
        </authorList>
    </citation>
    <scope>NUCLEOTIDE SEQUENCE [LARGE SCALE GENOMIC DNA]</scope>
    <source>
        <strain evidence="2">KCTC 52042</strain>
    </source>
</reference>
<proteinExistence type="predicted"/>
<keyword evidence="2" id="KW-1185">Reference proteome</keyword>
<sequence length="194" mass="22401">MVKYLVFCVLVASGYLVYSNFPVNHGPGITAKEEPKIERLTWQEPFTFKGATFTPKKIIDAEVRVIKKKRYFFDSFSKYSPVDAIVGWNELSDSRNLDYIYFQLGEREFELDPTRPPLSVPKIYGESDLWHLIPSTAEIDKRIKSLRDGEIIKIGGLLVDISNEADYQLKTNTELSESTKPNGFIIWIEDFHIR</sequence>
<name>A0ABW5JKT4_9BACT</name>
<protein>
    <submittedName>
        <fullName evidence="1">Uncharacterized protein</fullName>
    </submittedName>
</protein>
<evidence type="ECO:0000313" key="1">
    <source>
        <dbReference type="EMBL" id="MFD2532330.1"/>
    </source>
</evidence>
<comment type="caution">
    <text evidence="1">The sequence shown here is derived from an EMBL/GenBank/DDBJ whole genome shotgun (WGS) entry which is preliminary data.</text>
</comment>
<dbReference type="RefSeq" id="WP_390300681.1">
    <property type="nucleotide sequence ID" value="NZ_JBHULI010000024.1"/>
</dbReference>
<dbReference type="EMBL" id="JBHULI010000024">
    <property type="protein sequence ID" value="MFD2532330.1"/>
    <property type="molecule type" value="Genomic_DNA"/>
</dbReference>
<dbReference type="Proteomes" id="UP001597460">
    <property type="component" value="Unassembled WGS sequence"/>
</dbReference>
<gene>
    <name evidence="1" type="ORF">ACFSVN_07730</name>
</gene>
<accession>A0ABW5JKT4</accession>